<keyword evidence="2" id="KW-1185">Reference proteome</keyword>
<accession>A0ABQ5VTB3</accession>
<dbReference type="Proteomes" id="UP001156694">
    <property type="component" value="Unassembled WGS sequence"/>
</dbReference>
<proteinExistence type="predicted"/>
<protein>
    <submittedName>
        <fullName evidence="1">Uncharacterized protein</fullName>
    </submittedName>
</protein>
<organism evidence="1 2">
    <name type="scientific">Amylibacter marinus</name>
    <dbReference type="NCBI Taxonomy" id="1475483"/>
    <lineage>
        <taxon>Bacteria</taxon>
        <taxon>Pseudomonadati</taxon>
        <taxon>Pseudomonadota</taxon>
        <taxon>Alphaproteobacteria</taxon>
        <taxon>Rhodobacterales</taxon>
        <taxon>Paracoccaceae</taxon>
        <taxon>Amylibacter</taxon>
    </lineage>
</organism>
<evidence type="ECO:0000313" key="1">
    <source>
        <dbReference type="EMBL" id="GLQ34409.1"/>
    </source>
</evidence>
<comment type="caution">
    <text evidence="1">The sequence shown here is derived from an EMBL/GenBank/DDBJ whole genome shotgun (WGS) entry which is preliminary data.</text>
</comment>
<sequence>MVYVLALTGSATSLNDCHSLAVEEWNFMHNGQGSGLEHFRNKVEMLLPNHYPQRLG</sequence>
<gene>
    <name evidence="1" type="ORF">GCM10007939_06920</name>
</gene>
<reference evidence="2" key="1">
    <citation type="journal article" date="2019" name="Int. J. Syst. Evol. Microbiol.">
        <title>The Global Catalogue of Microorganisms (GCM) 10K type strain sequencing project: providing services to taxonomists for standard genome sequencing and annotation.</title>
        <authorList>
            <consortium name="The Broad Institute Genomics Platform"/>
            <consortium name="The Broad Institute Genome Sequencing Center for Infectious Disease"/>
            <person name="Wu L."/>
            <person name="Ma J."/>
        </authorList>
    </citation>
    <scope>NUCLEOTIDE SEQUENCE [LARGE SCALE GENOMIC DNA]</scope>
    <source>
        <strain evidence="2">NBRC 110140</strain>
    </source>
</reference>
<name>A0ABQ5VTB3_9RHOB</name>
<dbReference type="EMBL" id="BSNN01000002">
    <property type="protein sequence ID" value="GLQ34409.1"/>
    <property type="molecule type" value="Genomic_DNA"/>
</dbReference>
<evidence type="ECO:0000313" key="2">
    <source>
        <dbReference type="Proteomes" id="UP001156694"/>
    </source>
</evidence>